<evidence type="ECO:0000313" key="2">
    <source>
        <dbReference type="Proteomes" id="UP000237105"/>
    </source>
</evidence>
<comment type="caution">
    <text evidence="1">The sequence shown here is derived from an EMBL/GenBank/DDBJ whole genome shotgun (WGS) entry which is preliminary data.</text>
</comment>
<gene>
    <name evidence="1" type="ORF">PanWU01x14_234130</name>
</gene>
<dbReference type="Proteomes" id="UP000237105">
    <property type="component" value="Unassembled WGS sequence"/>
</dbReference>
<feature type="non-terminal residue" evidence="1">
    <location>
        <position position="1"/>
    </location>
</feature>
<dbReference type="AlphaFoldDB" id="A0A2P5BJB0"/>
<name>A0A2P5BJB0_PARAD</name>
<sequence length="77" mass="8273">LPEEVSVEASSKASVEASVESSDKASVELLVKASIDTTSEDFDPQEIDEEVRTGPIKDLEDLSFDMSSKTLKIGAKL</sequence>
<dbReference type="EMBL" id="JXTB01000270">
    <property type="protein sequence ID" value="PON48880.1"/>
    <property type="molecule type" value="Genomic_DNA"/>
</dbReference>
<accession>A0A2P5BJB0</accession>
<protein>
    <submittedName>
        <fullName evidence="1">Uncharacterized protein</fullName>
    </submittedName>
</protein>
<proteinExistence type="predicted"/>
<keyword evidence="2" id="KW-1185">Reference proteome</keyword>
<evidence type="ECO:0000313" key="1">
    <source>
        <dbReference type="EMBL" id="PON48880.1"/>
    </source>
</evidence>
<organism evidence="1 2">
    <name type="scientific">Parasponia andersonii</name>
    <name type="common">Sponia andersonii</name>
    <dbReference type="NCBI Taxonomy" id="3476"/>
    <lineage>
        <taxon>Eukaryota</taxon>
        <taxon>Viridiplantae</taxon>
        <taxon>Streptophyta</taxon>
        <taxon>Embryophyta</taxon>
        <taxon>Tracheophyta</taxon>
        <taxon>Spermatophyta</taxon>
        <taxon>Magnoliopsida</taxon>
        <taxon>eudicotyledons</taxon>
        <taxon>Gunneridae</taxon>
        <taxon>Pentapetalae</taxon>
        <taxon>rosids</taxon>
        <taxon>fabids</taxon>
        <taxon>Rosales</taxon>
        <taxon>Cannabaceae</taxon>
        <taxon>Parasponia</taxon>
    </lineage>
</organism>
<reference evidence="2" key="1">
    <citation type="submission" date="2016-06" db="EMBL/GenBank/DDBJ databases">
        <title>Parallel loss of symbiosis genes in relatives of nitrogen-fixing non-legume Parasponia.</title>
        <authorList>
            <person name="Van Velzen R."/>
            <person name="Holmer R."/>
            <person name="Bu F."/>
            <person name="Rutten L."/>
            <person name="Van Zeijl A."/>
            <person name="Liu W."/>
            <person name="Santuari L."/>
            <person name="Cao Q."/>
            <person name="Sharma T."/>
            <person name="Shen D."/>
            <person name="Roswanjaya Y."/>
            <person name="Wardhani T."/>
            <person name="Kalhor M.S."/>
            <person name="Jansen J."/>
            <person name="Van den Hoogen J."/>
            <person name="Gungor B."/>
            <person name="Hartog M."/>
            <person name="Hontelez J."/>
            <person name="Verver J."/>
            <person name="Yang W.-C."/>
            <person name="Schijlen E."/>
            <person name="Repin R."/>
            <person name="Schilthuizen M."/>
            <person name="Schranz E."/>
            <person name="Heidstra R."/>
            <person name="Miyata K."/>
            <person name="Fedorova E."/>
            <person name="Kohlen W."/>
            <person name="Bisseling T."/>
            <person name="Smit S."/>
            <person name="Geurts R."/>
        </authorList>
    </citation>
    <scope>NUCLEOTIDE SEQUENCE [LARGE SCALE GENOMIC DNA]</scope>
    <source>
        <strain evidence="2">cv. WU1-14</strain>
    </source>
</reference>